<keyword evidence="5 9" id="KW-0297">G-protein coupled receptor</keyword>
<dbReference type="PRINTS" id="PR00237">
    <property type="entry name" value="GPCRRHODOPSN"/>
</dbReference>
<dbReference type="Pfam" id="PF00001">
    <property type="entry name" value="7tm_1"/>
    <property type="match status" value="1"/>
</dbReference>
<keyword evidence="7 9" id="KW-0675">Receptor</keyword>
<dbReference type="GO" id="GO:0007204">
    <property type="term" value="P:positive regulation of cytosolic calcium ion concentration"/>
    <property type="evidence" value="ECO:0007669"/>
    <property type="project" value="TreeGrafter"/>
</dbReference>
<feature type="transmembrane region" description="Helical" evidence="10">
    <location>
        <begin position="126"/>
        <end position="147"/>
    </location>
</feature>
<comment type="similarity">
    <text evidence="9">Belongs to the G-protein coupled receptor 1 family.</text>
</comment>
<keyword evidence="3 9" id="KW-0812">Transmembrane</keyword>
<dbReference type="InterPro" id="IPR017452">
    <property type="entry name" value="GPCR_Rhodpsn_7TM"/>
</dbReference>
<evidence type="ECO:0000256" key="10">
    <source>
        <dbReference type="SAM" id="Phobius"/>
    </source>
</evidence>
<protein>
    <recommendedName>
        <fullName evidence="11">G-protein coupled receptors family 1 profile domain-containing protein</fullName>
    </recommendedName>
</protein>
<dbReference type="InterPro" id="IPR050119">
    <property type="entry name" value="CCR1-9-like"/>
</dbReference>
<keyword evidence="4 10" id="KW-1133">Transmembrane helix</keyword>
<dbReference type="PANTHER" id="PTHR10489">
    <property type="entry name" value="CELL ADHESION MOLECULE"/>
    <property type="match status" value="1"/>
</dbReference>
<dbReference type="Proteomes" id="UP001153269">
    <property type="component" value="Unassembled WGS sequence"/>
</dbReference>
<dbReference type="GO" id="GO:0009897">
    <property type="term" value="C:external side of plasma membrane"/>
    <property type="evidence" value="ECO:0007669"/>
    <property type="project" value="TreeGrafter"/>
</dbReference>
<dbReference type="EMBL" id="CADEAL010004208">
    <property type="protein sequence ID" value="CAB1454345.1"/>
    <property type="molecule type" value="Genomic_DNA"/>
</dbReference>
<reference evidence="12" key="1">
    <citation type="submission" date="2020-03" db="EMBL/GenBank/DDBJ databases">
        <authorList>
            <person name="Weist P."/>
        </authorList>
    </citation>
    <scope>NUCLEOTIDE SEQUENCE</scope>
</reference>
<feature type="domain" description="G-protein coupled receptors family 1 profile" evidence="11">
    <location>
        <begin position="64"/>
        <end position="265"/>
    </location>
</feature>
<dbReference type="SUPFAM" id="SSF81321">
    <property type="entry name" value="Family A G protein-coupled receptor-like"/>
    <property type="match status" value="1"/>
</dbReference>
<evidence type="ECO:0000256" key="9">
    <source>
        <dbReference type="RuleBase" id="RU000688"/>
    </source>
</evidence>
<dbReference type="CDD" id="cd14984">
    <property type="entry name" value="7tmA_Chemokine_R"/>
    <property type="match status" value="1"/>
</dbReference>
<evidence type="ECO:0000313" key="13">
    <source>
        <dbReference type="Proteomes" id="UP001153269"/>
    </source>
</evidence>
<dbReference type="GO" id="GO:0016493">
    <property type="term" value="F:C-C chemokine receptor activity"/>
    <property type="evidence" value="ECO:0007669"/>
    <property type="project" value="TreeGrafter"/>
</dbReference>
<proteinExistence type="inferred from homology"/>
<sequence length="265" mass="29904">MTDTEILYNDGTTATTNYDYSGYYDNTEDNAPSSFHCMALDLKEFGSVFLPTLYSLVFIVGFLGNGLVVCVVVKHRNSTTLTDICLFNLALSDLVFVLTLPFYAHFTRVNHWPFGEFMCRFISTCYHAGYFSSVFFMVAMTLDRYVVIMHAHRVAAYRTLRAGVVLSTSIWLLSLCVSLPAFIFSEVKDYGNCSLCTEDKENNAWEAYNIFATNILGLVIPMLVMVVCYSRIIPTLVKMKSARRHRAVKLIISLVAVFFLPLGPI</sequence>
<comment type="subcellular location">
    <subcellularLocation>
        <location evidence="1">Cell membrane</location>
        <topology evidence="1">Multi-pass membrane protein</topology>
    </subcellularLocation>
</comment>
<keyword evidence="8 9" id="KW-0807">Transducer</keyword>
<dbReference type="Gene3D" id="1.20.1070.10">
    <property type="entry name" value="Rhodopsin 7-helix transmembrane proteins"/>
    <property type="match status" value="1"/>
</dbReference>
<dbReference type="PROSITE" id="PS00237">
    <property type="entry name" value="G_PROTEIN_RECEP_F1_1"/>
    <property type="match status" value="1"/>
</dbReference>
<evidence type="ECO:0000256" key="4">
    <source>
        <dbReference type="ARBA" id="ARBA00022989"/>
    </source>
</evidence>
<gene>
    <name evidence="12" type="ORF">PLEPLA_LOCUS42109</name>
</gene>
<evidence type="ECO:0000313" key="12">
    <source>
        <dbReference type="EMBL" id="CAB1454345.1"/>
    </source>
</evidence>
<evidence type="ECO:0000256" key="2">
    <source>
        <dbReference type="ARBA" id="ARBA00022475"/>
    </source>
</evidence>
<evidence type="ECO:0000256" key="5">
    <source>
        <dbReference type="ARBA" id="ARBA00023040"/>
    </source>
</evidence>
<evidence type="ECO:0000256" key="7">
    <source>
        <dbReference type="ARBA" id="ARBA00023170"/>
    </source>
</evidence>
<feature type="transmembrane region" description="Helical" evidence="10">
    <location>
        <begin position="53"/>
        <end position="73"/>
    </location>
</feature>
<evidence type="ECO:0000256" key="6">
    <source>
        <dbReference type="ARBA" id="ARBA00023136"/>
    </source>
</evidence>
<keyword evidence="13" id="KW-1185">Reference proteome</keyword>
<feature type="transmembrane region" description="Helical" evidence="10">
    <location>
        <begin position="247"/>
        <end position="264"/>
    </location>
</feature>
<dbReference type="GO" id="GO:0019957">
    <property type="term" value="F:C-C chemokine binding"/>
    <property type="evidence" value="ECO:0007669"/>
    <property type="project" value="TreeGrafter"/>
</dbReference>
<feature type="transmembrane region" description="Helical" evidence="10">
    <location>
        <begin position="207"/>
        <end position="227"/>
    </location>
</feature>
<feature type="transmembrane region" description="Helical" evidence="10">
    <location>
        <begin position="159"/>
        <end position="184"/>
    </location>
</feature>
<evidence type="ECO:0000256" key="3">
    <source>
        <dbReference type="ARBA" id="ARBA00022692"/>
    </source>
</evidence>
<name>A0A9N7VU69_PLEPL</name>
<evidence type="ECO:0000259" key="11">
    <source>
        <dbReference type="PROSITE" id="PS50262"/>
    </source>
</evidence>
<comment type="caution">
    <text evidence="12">The sequence shown here is derived from an EMBL/GenBank/DDBJ whole genome shotgun (WGS) entry which is preliminary data.</text>
</comment>
<dbReference type="InterPro" id="IPR000355">
    <property type="entry name" value="Chemokine_rcpt"/>
</dbReference>
<dbReference type="InterPro" id="IPR000276">
    <property type="entry name" value="GPCR_Rhodpsn"/>
</dbReference>
<evidence type="ECO:0000256" key="8">
    <source>
        <dbReference type="ARBA" id="ARBA00023224"/>
    </source>
</evidence>
<accession>A0A9N7VU69</accession>
<dbReference type="PRINTS" id="PR00657">
    <property type="entry name" value="CCCHEMOKINER"/>
</dbReference>
<keyword evidence="2" id="KW-1003">Cell membrane</keyword>
<dbReference type="PROSITE" id="PS50262">
    <property type="entry name" value="G_PROTEIN_RECEP_F1_2"/>
    <property type="match status" value="1"/>
</dbReference>
<dbReference type="GO" id="GO:0006955">
    <property type="term" value="P:immune response"/>
    <property type="evidence" value="ECO:0007669"/>
    <property type="project" value="TreeGrafter"/>
</dbReference>
<keyword evidence="6 10" id="KW-0472">Membrane</keyword>
<organism evidence="12 13">
    <name type="scientific">Pleuronectes platessa</name>
    <name type="common">European plaice</name>
    <dbReference type="NCBI Taxonomy" id="8262"/>
    <lineage>
        <taxon>Eukaryota</taxon>
        <taxon>Metazoa</taxon>
        <taxon>Chordata</taxon>
        <taxon>Craniata</taxon>
        <taxon>Vertebrata</taxon>
        <taxon>Euteleostomi</taxon>
        <taxon>Actinopterygii</taxon>
        <taxon>Neopterygii</taxon>
        <taxon>Teleostei</taxon>
        <taxon>Neoteleostei</taxon>
        <taxon>Acanthomorphata</taxon>
        <taxon>Carangaria</taxon>
        <taxon>Pleuronectiformes</taxon>
        <taxon>Pleuronectoidei</taxon>
        <taxon>Pleuronectidae</taxon>
        <taxon>Pleuronectes</taxon>
    </lineage>
</organism>
<dbReference type="AlphaFoldDB" id="A0A9N7VU69"/>
<evidence type="ECO:0000256" key="1">
    <source>
        <dbReference type="ARBA" id="ARBA00004651"/>
    </source>
</evidence>
<dbReference type="PANTHER" id="PTHR10489:SF686">
    <property type="entry name" value="C-C CHEMOKINE RECEPTOR TYPE 5"/>
    <property type="match status" value="1"/>
</dbReference>
<dbReference type="GO" id="GO:0019722">
    <property type="term" value="P:calcium-mediated signaling"/>
    <property type="evidence" value="ECO:0007669"/>
    <property type="project" value="TreeGrafter"/>
</dbReference>
<dbReference type="GO" id="GO:0060326">
    <property type="term" value="P:cell chemotaxis"/>
    <property type="evidence" value="ECO:0007669"/>
    <property type="project" value="TreeGrafter"/>
</dbReference>
<feature type="transmembrane region" description="Helical" evidence="10">
    <location>
        <begin position="85"/>
        <end position="106"/>
    </location>
</feature>